<comment type="caution">
    <text evidence="2">The sequence shown here is derived from an EMBL/GenBank/DDBJ whole genome shotgun (WGS) entry which is preliminary data.</text>
</comment>
<dbReference type="EMBL" id="WWBZ02000062">
    <property type="protein sequence ID" value="KAF4302951.1"/>
    <property type="molecule type" value="Genomic_DNA"/>
</dbReference>
<evidence type="ECO:0000313" key="3">
    <source>
        <dbReference type="Proteomes" id="UP000572817"/>
    </source>
</evidence>
<dbReference type="PANTHER" id="PTHR23025:SF3">
    <property type="entry name" value="HORMONE-SENSITIVE LIPASE"/>
    <property type="match status" value="1"/>
</dbReference>
<protein>
    <submittedName>
        <fullName evidence="2">Alpha beta hydrolase fold-3 domain-containing protein</fullName>
    </submittedName>
</protein>
<keyword evidence="2" id="KW-0378">Hydrolase</keyword>
<feature type="domain" description="Alpha/beta hydrolase fold-3" evidence="1">
    <location>
        <begin position="99"/>
        <end position="311"/>
    </location>
</feature>
<keyword evidence="3" id="KW-1185">Reference proteome</keyword>
<dbReference type="SUPFAM" id="SSF53474">
    <property type="entry name" value="alpha/beta-Hydrolases"/>
    <property type="match status" value="1"/>
</dbReference>
<evidence type="ECO:0000313" key="2">
    <source>
        <dbReference type="EMBL" id="KAF4302951.1"/>
    </source>
</evidence>
<evidence type="ECO:0000259" key="1">
    <source>
        <dbReference type="Pfam" id="PF07859"/>
    </source>
</evidence>
<accession>A0A8H4N1T3</accession>
<dbReference type="GO" id="GO:0004806">
    <property type="term" value="F:triacylglycerol lipase activity"/>
    <property type="evidence" value="ECO:0007669"/>
    <property type="project" value="TreeGrafter"/>
</dbReference>
<dbReference type="Proteomes" id="UP000572817">
    <property type="component" value="Unassembled WGS sequence"/>
</dbReference>
<dbReference type="InterPro" id="IPR013094">
    <property type="entry name" value="AB_hydrolase_3"/>
</dbReference>
<sequence>MPLASDLIIDDSKFDMSQISSSTAALNDRLIETQLSIPKWYEVGAEKFRQMRWNGETSLPKPVVISSGVDFQIPSRDAGREIPCRMFKPENGQVKGVFMHIHGGGFVLQSEKHQDTFLKWFADNCQLAVVSVGYRLAPEHTYPAGPHDCFDAAEWLVKKSKFNYGADLMFIGGESAGAYLSLVTALHLLKTLSNFSLRGLLLHFGAYDLSMLPQARNFKRRGPLVLDQDIMERFTDAFIPNTTKEERRDPEISPFYVDFYQFGRGSLPPALFTCGTEDPLLDDTLMMAVKWRCSGSEAITKIFNGAPHGFILFPSSDCEDAGPAREVTQQFILEKLA</sequence>
<organism evidence="2 3">
    <name type="scientific">Botryosphaeria dothidea</name>
    <dbReference type="NCBI Taxonomy" id="55169"/>
    <lineage>
        <taxon>Eukaryota</taxon>
        <taxon>Fungi</taxon>
        <taxon>Dikarya</taxon>
        <taxon>Ascomycota</taxon>
        <taxon>Pezizomycotina</taxon>
        <taxon>Dothideomycetes</taxon>
        <taxon>Dothideomycetes incertae sedis</taxon>
        <taxon>Botryosphaeriales</taxon>
        <taxon>Botryosphaeriaceae</taxon>
        <taxon>Botryosphaeria</taxon>
    </lineage>
</organism>
<dbReference type="GO" id="GO:0019433">
    <property type="term" value="P:triglyceride catabolic process"/>
    <property type="evidence" value="ECO:0007669"/>
    <property type="project" value="TreeGrafter"/>
</dbReference>
<dbReference type="InterPro" id="IPR029058">
    <property type="entry name" value="AB_hydrolase_fold"/>
</dbReference>
<dbReference type="Pfam" id="PF07859">
    <property type="entry name" value="Abhydrolase_3"/>
    <property type="match status" value="1"/>
</dbReference>
<reference evidence="2" key="1">
    <citation type="submission" date="2020-04" db="EMBL/GenBank/DDBJ databases">
        <title>Genome Assembly and Annotation of Botryosphaeria dothidea sdau 11-99, a Latent Pathogen of Apple Fruit Ring Rot in China.</title>
        <authorList>
            <person name="Yu C."/>
            <person name="Diao Y."/>
            <person name="Lu Q."/>
            <person name="Zhao J."/>
            <person name="Cui S."/>
            <person name="Peng C."/>
            <person name="He B."/>
            <person name="Liu H."/>
        </authorList>
    </citation>
    <scope>NUCLEOTIDE SEQUENCE [LARGE SCALE GENOMIC DNA]</scope>
    <source>
        <strain evidence="2">Sdau11-99</strain>
    </source>
</reference>
<proteinExistence type="predicted"/>
<name>A0A8H4N1T3_9PEZI</name>
<dbReference type="Gene3D" id="3.40.50.1820">
    <property type="entry name" value="alpha/beta hydrolase"/>
    <property type="match status" value="1"/>
</dbReference>
<dbReference type="AlphaFoldDB" id="A0A8H4N1T3"/>
<dbReference type="GO" id="GO:0004771">
    <property type="term" value="F:sterol ester esterase activity"/>
    <property type="evidence" value="ECO:0007669"/>
    <property type="project" value="TreeGrafter"/>
</dbReference>
<gene>
    <name evidence="2" type="ORF">GTA08_BOTSDO08870</name>
</gene>
<dbReference type="GO" id="GO:0005829">
    <property type="term" value="C:cytosol"/>
    <property type="evidence" value="ECO:0007669"/>
    <property type="project" value="TreeGrafter"/>
</dbReference>
<dbReference type="OrthoDB" id="408631at2759"/>
<dbReference type="PANTHER" id="PTHR23025">
    <property type="entry name" value="TRIACYLGLYCEROL LIPASE"/>
    <property type="match status" value="1"/>
</dbReference>